<feature type="transmembrane region" description="Helical" evidence="12">
    <location>
        <begin position="48"/>
        <end position="67"/>
    </location>
</feature>
<evidence type="ECO:0000256" key="3">
    <source>
        <dbReference type="ARBA" id="ARBA00007931"/>
    </source>
</evidence>
<name>A0A0S8JXX1_UNCW3</name>
<feature type="domain" description="Peptidase M50" evidence="13">
    <location>
        <begin position="139"/>
        <end position="175"/>
    </location>
</feature>
<protein>
    <submittedName>
        <fullName evidence="14">Peptidase M50</fullName>
    </submittedName>
</protein>
<comment type="subcellular location">
    <subcellularLocation>
        <location evidence="2">Membrane</location>
        <topology evidence="2">Multi-pass membrane protein</topology>
    </subcellularLocation>
</comment>
<evidence type="ECO:0000256" key="12">
    <source>
        <dbReference type="SAM" id="Phobius"/>
    </source>
</evidence>
<evidence type="ECO:0000256" key="8">
    <source>
        <dbReference type="ARBA" id="ARBA00022833"/>
    </source>
</evidence>
<evidence type="ECO:0000313" key="15">
    <source>
        <dbReference type="Proteomes" id="UP000050975"/>
    </source>
</evidence>
<keyword evidence="5 12" id="KW-0812">Transmembrane</keyword>
<evidence type="ECO:0000256" key="1">
    <source>
        <dbReference type="ARBA" id="ARBA00001947"/>
    </source>
</evidence>
<feature type="domain" description="Peptidase M50" evidence="13">
    <location>
        <begin position="57"/>
        <end position="129"/>
    </location>
</feature>
<keyword evidence="10" id="KW-0482">Metalloprotease</keyword>
<dbReference type="Proteomes" id="UP000050975">
    <property type="component" value="Unassembled WGS sequence"/>
</dbReference>
<keyword evidence="4" id="KW-0645">Protease</keyword>
<dbReference type="GO" id="GO:0008237">
    <property type="term" value="F:metallopeptidase activity"/>
    <property type="evidence" value="ECO:0007669"/>
    <property type="project" value="UniProtKB-KW"/>
</dbReference>
<evidence type="ECO:0000256" key="6">
    <source>
        <dbReference type="ARBA" id="ARBA00022723"/>
    </source>
</evidence>
<dbReference type="GO" id="GO:0046872">
    <property type="term" value="F:metal ion binding"/>
    <property type="evidence" value="ECO:0007669"/>
    <property type="project" value="UniProtKB-KW"/>
</dbReference>
<evidence type="ECO:0000256" key="7">
    <source>
        <dbReference type="ARBA" id="ARBA00022801"/>
    </source>
</evidence>
<feature type="non-terminal residue" evidence="14">
    <location>
        <position position="175"/>
    </location>
</feature>
<dbReference type="GO" id="GO:0006508">
    <property type="term" value="P:proteolysis"/>
    <property type="evidence" value="ECO:0007669"/>
    <property type="project" value="UniProtKB-KW"/>
</dbReference>
<keyword evidence="8" id="KW-0862">Zinc</keyword>
<evidence type="ECO:0000256" key="11">
    <source>
        <dbReference type="ARBA" id="ARBA00023136"/>
    </source>
</evidence>
<proteinExistence type="inferred from homology"/>
<feature type="transmembrane region" description="Helical" evidence="12">
    <location>
        <begin position="79"/>
        <end position="96"/>
    </location>
</feature>
<dbReference type="PANTHER" id="PTHR39188:SF3">
    <property type="entry name" value="STAGE IV SPORULATION PROTEIN FB"/>
    <property type="match status" value="1"/>
</dbReference>
<evidence type="ECO:0000256" key="9">
    <source>
        <dbReference type="ARBA" id="ARBA00022989"/>
    </source>
</evidence>
<dbReference type="EMBL" id="LJVE01000047">
    <property type="protein sequence ID" value="KPL14511.1"/>
    <property type="molecule type" value="Genomic_DNA"/>
</dbReference>
<organism evidence="14 15">
    <name type="scientific">candidate division WOR_3 bacterium SM1_77</name>
    <dbReference type="NCBI Taxonomy" id="1703778"/>
    <lineage>
        <taxon>Bacteria</taxon>
        <taxon>Bacteria division WOR-3</taxon>
    </lineage>
</organism>
<comment type="cofactor">
    <cofactor evidence="1">
        <name>Zn(2+)</name>
        <dbReference type="ChEBI" id="CHEBI:29105"/>
    </cofactor>
</comment>
<keyword evidence="9 12" id="KW-1133">Transmembrane helix</keyword>
<feature type="transmembrane region" description="Helical" evidence="12">
    <location>
        <begin position="20"/>
        <end position="42"/>
    </location>
</feature>
<keyword evidence="7" id="KW-0378">Hydrolase</keyword>
<evidence type="ECO:0000313" key="14">
    <source>
        <dbReference type="EMBL" id="KPL14511.1"/>
    </source>
</evidence>
<sequence length="175" mass="19405">MFGKSIKLFSLFGFDVKIDISWLVLAFLITWSLAQGLFPYYFKDLSSATYWWMGIFGAIGLFFSIIFHELSHSLVARNFGLPIKGITLFVFGGVAHMEEEPPSAKAEFLMAIAGPVSSVVLGIIFYILRTVGRITWPLSVTGVLGYLAFINWILAGFNLLPAFPLDGGRVLRSVL</sequence>
<keyword evidence="11 12" id="KW-0472">Membrane</keyword>
<gene>
    <name evidence="14" type="ORF">AMJ74_03265</name>
</gene>
<accession>A0A0S8JXX1</accession>
<dbReference type="Pfam" id="PF02163">
    <property type="entry name" value="Peptidase_M50"/>
    <property type="match status" value="2"/>
</dbReference>
<evidence type="ECO:0000256" key="5">
    <source>
        <dbReference type="ARBA" id="ARBA00022692"/>
    </source>
</evidence>
<evidence type="ECO:0000256" key="4">
    <source>
        <dbReference type="ARBA" id="ARBA00022670"/>
    </source>
</evidence>
<reference evidence="14 15" key="1">
    <citation type="journal article" date="2015" name="Microbiome">
        <title>Genomic resolution of linkages in carbon, nitrogen, and sulfur cycling among widespread estuary sediment bacteria.</title>
        <authorList>
            <person name="Baker B.J."/>
            <person name="Lazar C.S."/>
            <person name="Teske A.P."/>
            <person name="Dick G.J."/>
        </authorList>
    </citation>
    <scope>NUCLEOTIDE SEQUENCE [LARGE SCALE GENOMIC DNA]</scope>
    <source>
        <strain evidence="14">SM1_77</strain>
    </source>
</reference>
<dbReference type="PANTHER" id="PTHR39188">
    <property type="entry name" value="MEMBRANE-ASSOCIATED ZINC METALLOPROTEASE M50B"/>
    <property type="match status" value="1"/>
</dbReference>
<keyword evidence="6" id="KW-0479">Metal-binding</keyword>
<dbReference type="AlphaFoldDB" id="A0A0S8JXX1"/>
<evidence type="ECO:0000256" key="2">
    <source>
        <dbReference type="ARBA" id="ARBA00004141"/>
    </source>
</evidence>
<feature type="transmembrane region" description="Helical" evidence="12">
    <location>
        <begin position="140"/>
        <end position="163"/>
    </location>
</feature>
<dbReference type="InterPro" id="IPR008915">
    <property type="entry name" value="Peptidase_M50"/>
</dbReference>
<evidence type="ECO:0000256" key="10">
    <source>
        <dbReference type="ARBA" id="ARBA00023049"/>
    </source>
</evidence>
<dbReference type="CDD" id="cd06164">
    <property type="entry name" value="S2P-M50_SpoIVFB_CBS"/>
    <property type="match status" value="1"/>
</dbReference>
<evidence type="ECO:0000259" key="13">
    <source>
        <dbReference type="Pfam" id="PF02163"/>
    </source>
</evidence>
<comment type="caution">
    <text evidence="14">The sequence shown here is derived from an EMBL/GenBank/DDBJ whole genome shotgun (WGS) entry which is preliminary data.</text>
</comment>
<feature type="transmembrane region" description="Helical" evidence="12">
    <location>
        <begin position="108"/>
        <end position="128"/>
    </location>
</feature>
<comment type="similarity">
    <text evidence="3">Belongs to the peptidase M50B family.</text>
</comment>
<dbReference type="GO" id="GO:0016020">
    <property type="term" value="C:membrane"/>
    <property type="evidence" value="ECO:0007669"/>
    <property type="project" value="UniProtKB-SubCell"/>
</dbReference>